<feature type="domain" description="HTH luxR-type" evidence="4">
    <location>
        <begin position="158"/>
        <end position="223"/>
    </location>
</feature>
<dbReference type="GO" id="GO:0003677">
    <property type="term" value="F:DNA binding"/>
    <property type="evidence" value="ECO:0007669"/>
    <property type="project" value="UniProtKB-KW"/>
</dbReference>
<dbReference type="SUPFAM" id="SSF46894">
    <property type="entry name" value="C-terminal effector domain of the bipartite response regulators"/>
    <property type="match status" value="1"/>
</dbReference>
<dbReference type="CDD" id="cd06170">
    <property type="entry name" value="LuxR_C_like"/>
    <property type="match status" value="1"/>
</dbReference>
<reference evidence="5 6" key="1">
    <citation type="submission" date="2020-08" db="EMBL/GenBank/DDBJ databases">
        <title>Genomic Encyclopedia of Type Strains, Phase IV (KMG-IV): sequencing the most valuable type-strain genomes for metagenomic binning, comparative biology and taxonomic classification.</title>
        <authorList>
            <person name="Goeker M."/>
        </authorList>
    </citation>
    <scope>NUCLEOTIDE SEQUENCE [LARGE SCALE GENOMIC DNA]</scope>
    <source>
        <strain evidence="5 6">DSM 102234</strain>
    </source>
</reference>
<keyword evidence="6" id="KW-1185">Reference proteome</keyword>
<keyword evidence="1" id="KW-0805">Transcription regulation</keyword>
<dbReference type="InterPro" id="IPR036388">
    <property type="entry name" value="WH-like_DNA-bd_sf"/>
</dbReference>
<dbReference type="InterPro" id="IPR000792">
    <property type="entry name" value="Tscrpt_reg_LuxR_C"/>
</dbReference>
<dbReference type="PANTHER" id="PTHR44688:SF16">
    <property type="entry name" value="DNA-BINDING TRANSCRIPTIONAL ACTIVATOR DEVR_DOSR"/>
    <property type="match status" value="1"/>
</dbReference>
<keyword evidence="3" id="KW-0804">Transcription</keyword>
<gene>
    <name evidence="5" type="ORF">GGR95_001058</name>
</gene>
<dbReference type="GO" id="GO:0006355">
    <property type="term" value="P:regulation of DNA-templated transcription"/>
    <property type="evidence" value="ECO:0007669"/>
    <property type="project" value="InterPro"/>
</dbReference>
<dbReference type="Proteomes" id="UP000530268">
    <property type="component" value="Unassembled WGS sequence"/>
</dbReference>
<evidence type="ECO:0000313" key="6">
    <source>
        <dbReference type="Proteomes" id="UP000530268"/>
    </source>
</evidence>
<sequence>MMRFDAGNAPTLLGTWKRLGATPPHVLGEYLDRAYRLDPFYQFTDVPTQGGLYRLCDIAPDRFFSSEYFYKYFKETRLLDEVGLLAPLSCGSVVHLSFSRLERSGQYRRREIQCLQDYSPILLELLVSHGRSLPLAGVSPQEQTRVSALHELILNEANEAFQAGLTRREAQIAGLVLLGHSNGSAAQMLNISRETVKVHRRNLYSKLRISSSGSLFEMLRHLL</sequence>
<dbReference type="AlphaFoldDB" id="A0A7W6E2A5"/>
<dbReference type="PANTHER" id="PTHR44688">
    <property type="entry name" value="DNA-BINDING TRANSCRIPTIONAL ACTIVATOR DEVR_DOSR"/>
    <property type="match status" value="1"/>
</dbReference>
<dbReference type="PRINTS" id="PR00038">
    <property type="entry name" value="HTHLUXR"/>
</dbReference>
<keyword evidence="2 5" id="KW-0238">DNA-binding</keyword>
<dbReference type="Pfam" id="PF00196">
    <property type="entry name" value="GerE"/>
    <property type="match status" value="1"/>
</dbReference>
<dbReference type="EMBL" id="JACIEI010000002">
    <property type="protein sequence ID" value="MBB3993430.1"/>
    <property type="molecule type" value="Genomic_DNA"/>
</dbReference>
<evidence type="ECO:0000256" key="1">
    <source>
        <dbReference type="ARBA" id="ARBA00023015"/>
    </source>
</evidence>
<dbReference type="Gene3D" id="1.10.10.10">
    <property type="entry name" value="Winged helix-like DNA-binding domain superfamily/Winged helix DNA-binding domain"/>
    <property type="match status" value="1"/>
</dbReference>
<accession>A0A7W6E2A5</accession>
<dbReference type="PROSITE" id="PS50043">
    <property type="entry name" value="HTH_LUXR_2"/>
    <property type="match status" value="1"/>
</dbReference>
<evidence type="ECO:0000256" key="2">
    <source>
        <dbReference type="ARBA" id="ARBA00023125"/>
    </source>
</evidence>
<comment type="caution">
    <text evidence="5">The sequence shown here is derived from an EMBL/GenBank/DDBJ whole genome shotgun (WGS) entry which is preliminary data.</text>
</comment>
<evidence type="ECO:0000256" key="3">
    <source>
        <dbReference type="ARBA" id="ARBA00023163"/>
    </source>
</evidence>
<dbReference type="InterPro" id="IPR016032">
    <property type="entry name" value="Sig_transdc_resp-reg_C-effctor"/>
</dbReference>
<dbReference type="RefSeq" id="WP_246423287.1">
    <property type="nucleotide sequence ID" value="NZ_JACIEI010000002.1"/>
</dbReference>
<name>A0A7W6E2A5_9RHOB</name>
<protein>
    <submittedName>
        <fullName evidence="5">DNA-binding CsgD family transcriptional regulator</fullName>
    </submittedName>
</protein>
<evidence type="ECO:0000313" key="5">
    <source>
        <dbReference type="EMBL" id="MBB3993430.1"/>
    </source>
</evidence>
<evidence type="ECO:0000259" key="4">
    <source>
        <dbReference type="PROSITE" id="PS50043"/>
    </source>
</evidence>
<dbReference type="SMART" id="SM00421">
    <property type="entry name" value="HTH_LUXR"/>
    <property type="match status" value="1"/>
</dbReference>
<proteinExistence type="predicted"/>
<organism evidence="5 6">
    <name type="scientific">Sulfitobacter undariae</name>
    <dbReference type="NCBI Taxonomy" id="1563671"/>
    <lineage>
        <taxon>Bacteria</taxon>
        <taxon>Pseudomonadati</taxon>
        <taxon>Pseudomonadota</taxon>
        <taxon>Alphaproteobacteria</taxon>
        <taxon>Rhodobacterales</taxon>
        <taxon>Roseobacteraceae</taxon>
        <taxon>Sulfitobacter</taxon>
    </lineage>
</organism>